<dbReference type="AlphaFoldDB" id="A0A1M5Y9F1"/>
<evidence type="ECO:0000313" key="2">
    <source>
        <dbReference type="Proteomes" id="UP000184268"/>
    </source>
</evidence>
<dbReference type="InterPro" id="IPR014987">
    <property type="entry name" value="UPF_YfcL"/>
</dbReference>
<sequence length="89" mass="10298">MLERWDEICHQWVAELLEQGSDDEVFASGYLQGHFAVVLSELEQETQPQLTQLQAQMSERLAQARTELAPDDLALIQHAWSQLEQRLLH</sequence>
<gene>
    <name evidence="1" type="ORF">SAMN02745129_3984</name>
</gene>
<dbReference type="OrthoDB" id="5600394at2"/>
<protein>
    <submittedName>
        <fullName evidence="1">YfcL protein</fullName>
    </submittedName>
</protein>
<dbReference type="EMBL" id="FQXG01000007">
    <property type="protein sequence ID" value="SHI08711.1"/>
    <property type="molecule type" value="Genomic_DNA"/>
</dbReference>
<evidence type="ECO:0000313" key="1">
    <source>
        <dbReference type="EMBL" id="SHI08711.1"/>
    </source>
</evidence>
<dbReference type="RefSeq" id="WP_067664492.1">
    <property type="nucleotide sequence ID" value="NZ_FQXG01000007.1"/>
</dbReference>
<proteinExistence type="predicted"/>
<name>A0A1M5Y9F1_9GAMM</name>
<organism evidence="1 2">
    <name type="scientific">Ferrimonas marina</name>
    <dbReference type="NCBI Taxonomy" id="299255"/>
    <lineage>
        <taxon>Bacteria</taxon>
        <taxon>Pseudomonadati</taxon>
        <taxon>Pseudomonadota</taxon>
        <taxon>Gammaproteobacteria</taxon>
        <taxon>Alteromonadales</taxon>
        <taxon>Ferrimonadaceae</taxon>
        <taxon>Ferrimonas</taxon>
    </lineage>
</organism>
<dbReference type="Proteomes" id="UP000184268">
    <property type="component" value="Unassembled WGS sequence"/>
</dbReference>
<dbReference type="STRING" id="299255.SAMN02745129_3984"/>
<keyword evidence="2" id="KW-1185">Reference proteome</keyword>
<accession>A0A1M5Y9F1</accession>
<dbReference type="Pfam" id="PF08891">
    <property type="entry name" value="YfcL"/>
    <property type="match status" value="1"/>
</dbReference>
<reference evidence="1 2" key="1">
    <citation type="submission" date="2016-11" db="EMBL/GenBank/DDBJ databases">
        <authorList>
            <person name="Jaros S."/>
            <person name="Januszkiewicz K."/>
            <person name="Wedrychowicz H."/>
        </authorList>
    </citation>
    <scope>NUCLEOTIDE SEQUENCE [LARGE SCALE GENOMIC DNA]</scope>
    <source>
        <strain evidence="1 2">DSM 16917</strain>
    </source>
</reference>